<dbReference type="InterPro" id="IPR011990">
    <property type="entry name" value="TPR-like_helical_dom_sf"/>
</dbReference>
<dbReference type="RefSeq" id="WP_116687499.1">
    <property type="nucleotide sequence ID" value="NZ_CAWNYD010000005.1"/>
</dbReference>
<evidence type="ECO:0000256" key="4">
    <source>
        <dbReference type="SAM" id="SignalP"/>
    </source>
</evidence>
<dbReference type="SUPFAM" id="SSF48452">
    <property type="entry name" value="TPR-like"/>
    <property type="match status" value="1"/>
</dbReference>
<dbReference type="AlphaFoldDB" id="A0A2V1H0I1"/>
<keyword evidence="2" id="KW-0175">Coiled coil</keyword>
<feature type="signal peptide" evidence="4">
    <location>
        <begin position="1"/>
        <end position="22"/>
    </location>
</feature>
<evidence type="ECO:0000256" key="3">
    <source>
        <dbReference type="SAM" id="Phobius"/>
    </source>
</evidence>
<proteinExistence type="predicted"/>
<dbReference type="OrthoDB" id="9792573at2"/>
<keyword evidence="1" id="KW-0802">TPR repeat</keyword>
<organism evidence="5 6">
    <name type="scientific">Pelagibaculum spongiae</name>
    <dbReference type="NCBI Taxonomy" id="2080658"/>
    <lineage>
        <taxon>Bacteria</taxon>
        <taxon>Pseudomonadati</taxon>
        <taxon>Pseudomonadota</taxon>
        <taxon>Gammaproteobacteria</taxon>
        <taxon>Oceanospirillales</taxon>
        <taxon>Pelagibaculum</taxon>
    </lineage>
</organism>
<keyword evidence="6" id="KW-1185">Reference proteome</keyword>
<dbReference type="Gene3D" id="1.25.40.10">
    <property type="entry name" value="Tetratricopeptide repeat domain"/>
    <property type="match status" value="1"/>
</dbReference>
<dbReference type="EMBL" id="QDDL01000005">
    <property type="protein sequence ID" value="PVZ68170.1"/>
    <property type="molecule type" value="Genomic_DNA"/>
</dbReference>
<evidence type="ECO:0000256" key="2">
    <source>
        <dbReference type="SAM" id="Coils"/>
    </source>
</evidence>
<accession>A0A2V1H0I1</accession>
<evidence type="ECO:0000256" key="1">
    <source>
        <dbReference type="PROSITE-ProRule" id="PRU00339"/>
    </source>
</evidence>
<feature type="chain" id="PRO_5016052642" evidence="4">
    <location>
        <begin position="23"/>
        <end position="295"/>
    </location>
</feature>
<dbReference type="NCBIfam" id="NF047558">
    <property type="entry name" value="TPR_END_plus"/>
    <property type="match status" value="1"/>
</dbReference>
<keyword evidence="3" id="KW-0472">Membrane</keyword>
<feature type="transmembrane region" description="Helical" evidence="3">
    <location>
        <begin position="95"/>
        <end position="115"/>
    </location>
</feature>
<dbReference type="PROSITE" id="PS50005">
    <property type="entry name" value="TPR"/>
    <property type="match status" value="1"/>
</dbReference>
<dbReference type="SMART" id="SM00028">
    <property type="entry name" value="TPR"/>
    <property type="match status" value="2"/>
</dbReference>
<evidence type="ECO:0000313" key="5">
    <source>
        <dbReference type="EMBL" id="PVZ68170.1"/>
    </source>
</evidence>
<keyword evidence="3" id="KW-0812">Transmembrane</keyword>
<evidence type="ECO:0000313" key="6">
    <source>
        <dbReference type="Proteomes" id="UP000244906"/>
    </source>
</evidence>
<name>A0A2V1H0I1_9GAMM</name>
<dbReference type="Proteomes" id="UP000244906">
    <property type="component" value="Unassembled WGS sequence"/>
</dbReference>
<dbReference type="InterPro" id="IPR019734">
    <property type="entry name" value="TPR_rpt"/>
</dbReference>
<reference evidence="5 6" key="1">
    <citation type="submission" date="2018-04" db="EMBL/GenBank/DDBJ databases">
        <title>Thalassorhabdus spongiae gen. nov., sp. nov., isolated from a marine sponge in South-West Iceland.</title>
        <authorList>
            <person name="Knobloch S."/>
            <person name="Daussin A."/>
            <person name="Johannsson R."/>
            <person name="Marteinsson V.T."/>
        </authorList>
    </citation>
    <scope>NUCLEOTIDE SEQUENCE [LARGE SCALE GENOMIC DNA]</scope>
    <source>
        <strain evidence="5 6">Hp12</strain>
    </source>
</reference>
<feature type="repeat" description="TPR" evidence="1">
    <location>
        <begin position="233"/>
        <end position="266"/>
    </location>
</feature>
<sequence>MRLVASVVLLFSSFLWLVPANAATADQSASQISSQQVEFEKPLYKPFIERYVLDELKALRTELAASKIEFETRLAQRELKAGDRALSYVTDAMTYFFYLIAIVSSLLVIVGWNSMRDIKEKAHNMASEKVTELVSQYEKRLKEIEKDLRLTARDIDENREEIEKTQELHSLWLRASQEPLFVNKIPIYDQILALNPSDGEALTYKADAALEQDEPKWAINLCQQALVIDPENSHAFYQLACAYTALDALEDATNYFRSALSLNESYRGEARTDKALEPLLNHQPFIELLENPIAE</sequence>
<gene>
    <name evidence="5" type="ORF">DC094_12775</name>
</gene>
<protein>
    <submittedName>
        <fullName evidence="5">Uncharacterized protein</fullName>
    </submittedName>
</protein>
<keyword evidence="3" id="KW-1133">Transmembrane helix</keyword>
<feature type="coiled-coil region" evidence="2">
    <location>
        <begin position="127"/>
        <end position="168"/>
    </location>
</feature>
<comment type="caution">
    <text evidence="5">The sequence shown here is derived from an EMBL/GenBank/DDBJ whole genome shotgun (WGS) entry which is preliminary data.</text>
</comment>
<keyword evidence="4" id="KW-0732">Signal</keyword>